<keyword evidence="7 9" id="KW-0808">Transferase</keyword>
<protein>
    <recommendedName>
        <fullName evidence="4 9">Thiopurine S-methyltransferase</fullName>
        <ecNumber evidence="4 9">2.1.1.67</ecNumber>
    </recommendedName>
    <alternativeName>
        <fullName evidence="9">Thiopurine methyltransferase</fullName>
    </alternativeName>
</protein>
<dbReference type="NCBIfam" id="NF009732">
    <property type="entry name" value="PRK13255.1"/>
    <property type="match status" value="1"/>
</dbReference>
<comment type="similarity">
    <text evidence="3 9">Belongs to the class I-like SAM-binding methyltransferase superfamily. TPMT family.</text>
</comment>
<accession>A0A2T5PR19</accession>
<dbReference type="SUPFAM" id="SSF53335">
    <property type="entry name" value="S-adenosyl-L-methionine-dependent methyltransferases"/>
    <property type="match status" value="1"/>
</dbReference>
<evidence type="ECO:0000313" key="10">
    <source>
        <dbReference type="EMBL" id="PTU80176.1"/>
    </source>
</evidence>
<sequence>MHDAFWQERWARNQIGFHQEKVNGYLRRHWSALGLAKGAAVLVPLCGKSLDMVWLAEQGHPVIGVELAERAVEDFFNERDVQPQVSQRGAFKVYQAGELQILCGDFFALSHADVAGCQAFYDRAALIALPPSMRERYVAHLQAIVPVACQGLLVTLVYDQAKMDGPPFSVADTEVEQHFADGWTLHKVEEKDVLTGNPRFIDSGLTAVDEHVFRLIRR</sequence>
<evidence type="ECO:0000256" key="5">
    <source>
        <dbReference type="ARBA" id="ARBA00022490"/>
    </source>
</evidence>
<dbReference type="Gene3D" id="3.40.50.150">
    <property type="entry name" value="Vaccinia Virus protein VP39"/>
    <property type="match status" value="1"/>
</dbReference>
<dbReference type="FunFam" id="3.40.50.150:FF:000101">
    <property type="entry name" value="Thiopurine S-methyltransferase"/>
    <property type="match status" value="1"/>
</dbReference>
<evidence type="ECO:0000256" key="6">
    <source>
        <dbReference type="ARBA" id="ARBA00022603"/>
    </source>
</evidence>
<dbReference type="InterPro" id="IPR025835">
    <property type="entry name" value="Thiopurine_S-MeTrfase"/>
</dbReference>
<comment type="catalytic activity">
    <reaction evidence="1 9">
        <text>S-adenosyl-L-methionine + a thiopurine = S-adenosyl-L-homocysteine + a thiopurine S-methylether.</text>
        <dbReference type="EC" id="2.1.1.67"/>
    </reaction>
</comment>
<evidence type="ECO:0000256" key="4">
    <source>
        <dbReference type="ARBA" id="ARBA00011905"/>
    </source>
</evidence>
<dbReference type="InterPro" id="IPR022474">
    <property type="entry name" value="Thiopur_S-MeTfrase_Se/Te_detox"/>
</dbReference>
<evidence type="ECO:0000256" key="9">
    <source>
        <dbReference type="HAMAP-Rule" id="MF_00812"/>
    </source>
</evidence>
<feature type="binding site" evidence="9">
    <location>
        <position position="10"/>
    </location>
    <ligand>
        <name>S-adenosyl-L-methionine</name>
        <dbReference type="ChEBI" id="CHEBI:59789"/>
    </ligand>
</feature>
<feature type="binding site" evidence="9">
    <location>
        <position position="66"/>
    </location>
    <ligand>
        <name>S-adenosyl-L-methionine</name>
        <dbReference type="ChEBI" id="CHEBI:59789"/>
    </ligand>
</feature>
<evidence type="ECO:0000313" key="11">
    <source>
        <dbReference type="Proteomes" id="UP000244052"/>
    </source>
</evidence>
<dbReference type="InterPro" id="IPR008854">
    <property type="entry name" value="TPMT"/>
</dbReference>
<dbReference type="RefSeq" id="WP_108233134.1">
    <property type="nucleotide sequence ID" value="NZ_QASO01000030.1"/>
</dbReference>
<comment type="caution">
    <text evidence="10">The sequence shown here is derived from an EMBL/GenBank/DDBJ whole genome shotgun (WGS) entry which is preliminary data.</text>
</comment>
<comment type="subcellular location">
    <subcellularLocation>
        <location evidence="2 9">Cytoplasm</location>
    </subcellularLocation>
</comment>
<dbReference type="Proteomes" id="UP000244052">
    <property type="component" value="Unassembled WGS sequence"/>
</dbReference>
<evidence type="ECO:0000256" key="2">
    <source>
        <dbReference type="ARBA" id="ARBA00004496"/>
    </source>
</evidence>
<dbReference type="PIRSF" id="PIRSF023956">
    <property type="entry name" value="Thiopurine_S-methyltransferase"/>
    <property type="match status" value="1"/>
</dbReference>
<dbReference type="AlphaFoldDB" id="A0A2T5PR19"/>
<evidence type="ECO:0000256" key="1">
    <source>
        <dbReference type="ARBA" id="ARBA00000903"/>
    </source>
</evidence>
<evidence type="ECO:0000256" key="3">
    <source>
        <dbReference type="ARBA" id="ARBA00008145"/>
    </source>
</evidence>
<evidence type="ECO:0000256" key="8">
    <source>
        <dbReference type="ARBA" id="ARBA00022691"/>
    </source>
</evidence>
<dbReference type="PANTHER" id="PTHR10259">
    <property type="entry name" value="THIOPURINE S-METHYLTRANSFERASE"/>
    <property type="match status" value="1"/>
</dbReference>
<dbReference type="PROSITE" id="PS51585">
    <property type="entry name" value="SAM_MT_TPMT"/>
    <property type="match status" value="1"/>
</dbReference>
<dbReference type="EC" id="2.1.1.67" evidence="4 9"/>
<name>A0A2T5PR19_ECTOL</name>
<dbReference type="GO" id="GO:0008119">
    <property type="term" value="F:thiopurine S-methyltransferase activity"/>
    <property type="evidence" value="ECO:0007669"/>
    <property type="project" value="UniProtKB-UniRule"/>
</dbReference>
<reference evidence="10 11" key="1">
    <citation type="submission" date="2018-04" db="EMBL/GenBank/DDBJ databases">
        <title>Pseudomonas sp. nov., isolated from mangrove soil.</title>
        <authorList>
            <person name="Chen C."/>
        </authorList>
    </citation>
    <scope>NUCLEOTIDE SEQUENCE [LARGE SCALE GENOMIC DNA]</scope>
    <source>
        <strain evidence="10 11">JCM 14246</strain>
    </source>
</reference>
<gene>
    <name evidence="9" type="primary">tpm</name>
    <name evidence="10" type="ORF">DBO86_05090</name>
</gene>
<keyword evidence="8 9" id="KW-0949">S-adenosyl-L-methionine</keyword>
<dbReference type="GO" id="GO:0010038">
    <property type="term" value="P:response to metal ion"/>
    <property type="evidence" value="ECO:0007669"/>
    <property type="project" value="InterPro"/>
</dbReference>
<dbReference type="PANTHER" id="PTHR10259:SF11">
    <property type="entry name" value="THIOPURINE S-METHYLTRANSFERASE"/>
    <property type="match status" value="1"/>
</dbReference>
<dbReference type="NCBIfam" id="TIGR03840">
    <property type="entry name" value="TMPT_Se_Te"/>
    <property type="match status" value="1"/>
</dbReference>
<dbReference type="GO" id="GO:0005737">
    <property type="term" value="C:cytoplasm"/>
    <property type="evidence" value="ECO:0007669"/>
    <property type="project" value="UniProtKB-SubCell"/>
</dbReference>
<keyword evidence="5 9" id="KW-0963">Cytoplasm</keyword>
<dbReference type="Pfam" id="PF05724">
    <property type="entry name" value="TPMT"/>
    <property type="match status" value="1"/>
</dbReference>
<dbReference type="EMBL" id="QASO01000030">
    <property type="protein sequence ID" value="PTU80176.1"/>
    <property type="molecule type" value="Genomic_DNA"/>
</dbReference>
<proteinExistence type="inferred from homology"/>
<keyword evidence="6 9" id="KW-0489">Methyltransferase</keyword>
<evidence type="ECO:0000256" key="7">
    <source>
        <dbReference type="ARBA" id="ARBA00022679"/>
    </source>
</evidence>
<dbReference type="HAMAP" id="MF_00812">
    <property type="entry name" value="Thiopur_methtran"/>
    <property type="match status" value="1"/>
</dbReference>
<feature type="binding site" evidence="9">
    <location>
        <position position="45"/>
    </location>
    <ligand>
        <name>S-adenosyl-L-methionine</name>
        <dbReference type="ChEBI" id="CHEBI:59789"/>
    </ligand>
</feature>
<feature type="binding site" evidence="9">
    <location>
        <position position="123"/>
    </location>
    <ligand>
        <name>S-adenosyl-L-methionine</name>
        <dbReference type="ChEBI" id="CHEBI:59789"/>
    </ligand>
</feature>
<keyword evidence="11" id="KW-1185">Reference proteome</keyword>
<dbReference type="InterPro" id="IPR029063">
    <property type="entry name" value="SAM-dependent_MTases_sf"/>
</dbReference>
<dbReference type="GO" id="GO:0032259">
    <property type="term" value="P:methylation"/>
    <property type="evidence" value="ECO:0007669"/>
    <property type="project" value="UniProtKB-KW"/>
</dbReference>
<organism evidence="10 11">
    <name type="scientific">Ectopseudomonas oleovorans</name>
    <name type="common">Pseudomonas oleovorans</name>
    <dbReference type="NCBI Taxonomy" id="301"/>
    <lineage>
        <taxon>Bacteria</taxon>
        <taxon>Pseudomonadati</taxon>
        <taxon>Pseudomonadota</taxon>
        <taxon>Gammaproteobacteria</taxon>
        <taxon>Pseudomonadales</taxon>
        <taxon>Pseudomonadaceae</taxon>
        <taxon>Ectopseudomonas</taxon>
    </lineage>
</organism>